<feature type="domain" description="Selenocysteine-specific elongation factor 3rd" evidence="3">
    <location>
        <begin position="13"/>
        <end position="134"/>
    </location>
</feature>
<dbReference type="Gene3D" id="2.40.30.10">
    <property type="entry name" value="Translation factors"/>
    <property type="match status" value="1"/>
</dbReference>
<evidence type="ECO:0000259" key="2">
    <source>
        <dbReference type="Pfam" id="PF21131"/>
    </source>
</evidence>
<protein>
    <submittedName>
        <fullName evidence="4">Uncharacterized protein</fullName>
    </submittedName>
</protein>
<reference evidence="4" key="1">
    <citation type="journal article" date="2019" name="bioRxiv">
        <title>The Genome of the Zebra Mussel, Dreissena polymorpha: A Resource for Invasive Species Research.</title>
        <authorList>
            <person name="McCartney M.A."/>
            <person name="Auch B."/>
            <person name="Kono T."/>
            <person name="Mallez S."/>
            <person name="Zhang Y."/>
            <person name="Obille A."/>
            <person name="Becker A."/>
            <person name="Abrahante J.E."/>
            <person name="Garbe J."/>
            <person name="Badalamenti J.P."/>
            <person name="Herman A."/>
            <person name="Mangelson H."/>
            <person name="Liachko I."/>
            <person name="Sullivan S."/>
            <person name="Sone E.D."/>
            <person name="Koren S."/>
            <person name="Silverstein K.A.T."/>
            <person name="Beckman K.B."/>
            <person name="Gohl D.M."/>
        </authorList>
    </citation>
    <scope>NUCLEOTIDE SEQUENCE</scope>
    <source>
        <strain evidence="4">Duluth1</strain>
        <tissue evidence="4">Whole animal</tissue>
    </source>
</reference>
<feature type="compositionally biased region" description="Acidic residues" evidence="1">
    <location>
        <begin position="243"/>
        <end position="252"/>
    </location>
</feature>
<dbReference type="InterPro" id="IPR049394">
    <property type="entry name" value="eEFSec_C"/>
</dbReference>
<comment type="caution">
    <text evidence="4">The sequence shown here is derived from an EMBL/GenBank/DDBJ whole genome shotgun (WGS) entry which is preliminary data.</text>
</comment>
<feature type="region of interest" description="Disordered" evidence="1">
    <location>
        <begin position="231"/>
        <end position="252"/>
    </location>
</feature>
<name>A0A9D4J0U6_DREPO</name>
<feature type="domain" description="Selenocysteine-specific elongation factor C-terminal RIFT" evidence="2">
    <location>
        <begin position="152"/>
        <end position="271"/>
    </location>
</feature>
<proteinExistence type="predicted"/>
<evidence type="ECO:0000256" key="1">
    <source>
        <dbReference type="SAM" id="MobiDB-lite"/>
    </source>
</evidence>
<organism evidence="4 5">
    <name type="scientific">Dreissena polymorpha</name>
    <name type="common">Zebra mussel</name>
    <name type="synonym">Mytilus polymorpha</name>
    <dbReference type="NCBI Taxonomy" id="45954"/>
    <lineage>
        <taxon>Eukaryota</taxon>
        <taxon>Metazoa</taxon>
        <taxon>Spiralia</taxon>
        <taxon>Lophotrochozoa</taxon>
        <taxon>Mollusca</taxon>
        <taxon>Bivalvia</taxon>
        <taxon>Autobranchia</taxon>
        <taxon>Heteroconchia</taxon>
        <taxon>Euheterodonta</taxon>
        <taxon>Imparidentia</taxon>
        <taxon>Neoheterodontei</taxon>
        <taxon>Myida</taxon>
        <taxon>Dreissenoidea</taxon>
        <taxon>Dreissenidae</taxon>
        <taxon>Dreissena</taxon>
    </lineage>
</organism>
<keyword evidence="5" id="KW-1185">Reference proteome</keyword>
<gene>
    <name evidence="4" type="ORF">DPMN_149100</name>
</gene>
<dbReference type="Pfam" id="PF21208">
    <property type="entry name" value="euk_SelB_III"/>
    <property type="match status" value="1"/>
</dbReference>
<reference evidence="4" key="2">
    <citation type="submission" date="2020-11" db="EMBL/GenBank/DDBJ databases">
        <authorList>
            <person name="McCartney M.A."/>
            <person name="Auch B."/>
            <person name="Kono T."/>
            <person name="Mallez S."/>
            <person name="Becker A."/>
            <person name="Gohl D.M."/>
            <person name="Silverstein K.A.T."/>
            <person name="Koren S."/>
            <person name="Bechman K.B."/>
            <person name="Herman A."/>
            <person name="Abrahante J.E."/>
            <person name="Garbe J."/>
        </authorList>
    </citation>
    <scope>NUCLEOTIDE SEQUENCE</scope>
    <source>
        <strain evidence="4">Duluth1</strain>
        <tissue evidence="4">Whole animal</tissue>
    </source>
</reference>
<evidence type="ECO:0000313" key="5">
    <source>
        <dbReference type="Proteomes" id="UP000828390"/>
    </source>
</evidence>
<dbReference type="InterPro" id="IPR049393">
    <property type="entry name" value="eEFSec_III"/>
</dbReference>
<evidence type="ECO:0000259" key="3">
    <source>
        <dbReference type="Pfam" id="PF21208"/>
    </source>
</evidence>
<dbReference type="Proteomes" id="UP000828390">
    <property type="component" value="Unassembled WGS sequence"/>
</dbReference>
<dbReference type="Pfam" id="PF21131">
    <property type="entry name" value="eEFSec_4th"/>
    <property type="match status" value="1"/>
</dbReference>
<evidence type="ECO:0000313" key="4">
    <source>
        <dbReference type="EMBL" id="KAH3795546.1"/>
    </source>
</evidence>
<dbReference type="AlphaFoldDB" id="A0A9D4J0U6"/>
<sequence length="276" mass="30394">MCEKFLVVSTYDTFQGNIASKAKFHITSGHDTVMGRLTIFGDYSGGNLSSQTAALSLDSQLDFDLSKDYLYQDELLTAKQQTVADSGISGAGPVKQYALIQFEKPVTCQQHALIIGSKLDTDIHANVCRIAFHGRILLGISDPQSVASQLSKVKVYKTKVKEGLVERVMDTYTVIGKNLFKKETNVASFTGLKIQLSTGEAGVIEGGFGQSGKIKIRIPAGLQEDIVKKYSGGKKKSKKGEEESTNQEDDMDKEPIKIILTFKRYIYDLDKKMKQS</sequence>
<dbReference type="CDD" id="cd04094">
    <property type="entry name" value="eSelB_III"/>
    <property type="match status" value="1"/>
</dbReference>
<accession>A0A9D4J0U6</accession>
<dbReference type="EMBL" id="JAIWYP010000007">
    <property type="protein sequence ID" value="KAH3795546.1"/>
    <property type="molecule type" value="Genomic_DNA"/>
</dbReference>